<reference evidence="2 3" key="1">
    <citation type="submission" date="2023-07" db="EMBL/GenBank/DDBJ databases">
        <title>Genomic Encyclopedia of Type Strains, Phase IV (KMG-IV): sequencing the most valuable type-strain genomes for metagenomic binning, comparative biology and taxonomic classification.</title>
        <authorList>
            <person name="Goeker M."/>
        </authorList>
    </citation>
    <scope>NUCLEOTIDE SEQUENCE [LARGE SCALE GENOMIC DNA]</scope>
    <source>
        <strain evidence="2 3">DSM 4006</strain>
    </source>
</reference>
<dbReference type="PANTHER" id="PTHR39156">
    <property type="entry name" value="RIBONUCLEASE M5"/>
    <property type="match status" value="1"/>
</dbReference>
<dbReference type="PANTHER" id="PTHR39156:SF2">
    <property type="entry name" value="DNA PRIMASE (BACTERIAL TYPE) AND SMALL PRIMASE-LIKE PROTEINS"/>
    <property type="match status" value="1"/>
</dbReference>
<organism evidence="2 3">
    <name type="scientific">Alicyclobacillus cycloheptanicus</name>
    <dbReference type="NCBI Taxonomy" id="1457"/>
    <lineage>
        <taxon>Bacteria</taxon>
        <taxon>Bacillati</taxon>
        <taxon>Bacillota</taxon>
        <taxon>Bacilli</taxon>
        <taxon>Bacillales</taxon>
        <taxon>Alicyclobacillaceae</taxon>
        <taxon>Alicyclobacillus</taxon>
    </lineage>
</organism>
<gene>
    <name evidence="2" type="ORF">J2S03_001949</name>
</gene>
<dbReference type="RefSeq" id="WP_274456842.1">
    <property type="nucleotide sequence ID" value="NZ_CP067097.1"/>
</dbReference>
<dbReference type="Gene3D" id="3.40.1360.10">
    <property type="match status" value="1"/>
</dbReference>
<accession>A0ABT9XIF4</accession>
<feature type="domain" description="Toprim" evidence="1">
    <location>
        <begin position="9"/>
        <end position="97"/>
    </location>
</feature>
<dbReference type="SMART" id="SM00493">
    <property type="entry name" value="TOPRIM"/>
    <property type="match status" value="1"/>
</dbReference>
<sequence>MTRQRPDGDKVLVVEGKTDRDRLLQILTEPVEIICTGGTLGYERLEELLTEIQDEDVYIFVDADESGMKLRSQLKREFPNATHLYTQRVYREVARTPMPVLAKALADAHFEVDEQWLADDLVLRGDTRRMVHWRRKKS</sequence>
<keyword evidence="3" id="KW-1185">Reference proteome</keyword>
<comment type="caution">
    <text evidence="2">The sequence shown here is derived from an EMBL/GenBank/DDBJ whole genome shotgun (WGS) entry which is preliminary data.</text>
</comment>
<name>A0ABT9XIF4_9BACL</name>
<dbReference type="InterPro" id="IPR006171">
    <property type="entry name" value="TOPRIM_dom"/>
</dbReference>
<evidence type="ECO:0000259" key="1">
    <source>
        <dbReference type="PROSITE" id="PS50880"/>
    </source>
</evidence>
<protein>
    <submittedName>
        <fullName evidence="2">Toprim domain protein</fullName>
    </submittedName>
</protein>
<dbReference type="EMBL" id="JAUSTP010000014">
    <property type="protein sequence ID" value="MDQ0190086.1"/>
    <property type="molecule type" value="Genomic_DNA"/>
</dbReference>
<dbReference type="PROSITE" id="PS50880">
    <property type="entry name" value="TOPRIM"/>
    <property type="match status" value="1"/>
</dbReference>
<evidence type="ECO:0000313" key="2">
    <source>
        <dbReference type="EMBL" id="MDQ0190086.1"/>
    </source>
</evidence>
<dbReference type="SUPFAM" id="SSF110455">
    <property type="entry name" value="Toprim domain"/>
    <property type="match status" value="1"/>
</dbReference>
<proteinExistence type="predicted"/>
<dbReference type="Proteomes" id="UP001232973">
    <property type="component" value="Unassembled WGS sequence"/>
</dbReference>
<evidence type="ECO:0000313" key="3">
    <source>
        <dbReference type="Proteomes" id="UP001232973"/>
    </source>
</evidence>